<protein>
    <submittedName>
        <fullName evidence="1">Uncharacterized protein</fullName>
    </submittedName>
</protein>
<accession>A0ACB9ZTH6</accession>
<organism evidence="1 2">
    <name type="scientific">Catharanthus roseus</name>
    <name type="common">Madagascar periwinkle</name>
    <name type="synonym">Vinca rosea</name>
    <dbReference type="NCBI Taxonomy" id="4058"/>
    <lineage>
        <taxon>Eukaryota</taxon>
        <taxon>Viridiplantae</taxon>
        <taxon>Streptophyta</taxon>
        <taxon>Embryophyta</taxon>
        <taxon>Tracheophyta</taxon>
        <taxon>Spermatophyta</taxon>
        <taxon>Magnoliopsida</taxon>
        <taxon>eudicotyledons</taxon>
        <taxon>Gunneridae</taxon>
        <taxon>Pentapetalae</taxon>
        <taxon>asterids</taxon>
        <taxon>lamiids</taxon>
        <taxon>Gentianales</taxon>
        <taxon>Apocynaceae</taxon>
        <taxon>Rauvolfioideae</taxon>
        <taxon>Vinceae</taxon>
        <taxon>Catharanthinae</taxon>
        <taxon>Catharanthus</taxon>
    </lineage>
</organism>
<reference evidence="2" key="1">
    <citation type="journal article" date="2023" name="Nat. Plants">
        <title>Single-cell RNA sequencing provides a high-resolution roadmap for understanding the multicellular compartmentation of specialized metabolism.</title>
        <authorList>
            <person name="Sun S."/>
            <person name="Shen X."/>
            <person name="Li Y."/>
            <person name="Li Y."/>
            <person name="Wang S."/>
            <person name="Li R."/>
            <person name="Zhang H."/>
            <person name="Shen G."/>
            <person name="Guo B."/>
            <person name="Wei J."/>
            <person name="Xu J."/>
            <person name="St-Pierre B."/>
            <person name="Chen S."/>
            <person name="Sun C."/>
        </authorList>
    </citation>
    <scope>NUCLEOTIDE SEQUENCE [LARGE SCALE GENOMIC DNA]</scope>
</reference>
<keyword evidence="2" id="KW-1185">Reference proteome</keyword>
<sequence length="132" mass="15118">MREDNHGYTRCVERTLCTKHDQTNSSTSVTIESIPQDVLQQIIHKVKEELHVDEQEEFKETLKMEARAEARAAVNSAFTDLMSETFTQGQAEQSTRLDFVMFVVTPPVLNNIFLFDLTLVCYSLKFSIVSLL</sequence>
<dbReference type="Proteomes" id="UP001060085">
    <property type="component" value="Linkage Group LG08"/>
</dbReference>
<dbReference type="EMBL" id="CM044708">
    <property type="protein sequence ID" value="KAI5649517.1"/>
    <property type="molecule type" value="Genomic_DNA"/>
</dbReference>
<comment type="caution">
    <text evidence="1">The sequence shown here is derived from an EMBL/GenBank/DDBJ whole genome shotgun (WGS) entry which is preliminary data.</text>
</comment>
<evidence type="ECO:0000313" key="1">
    <source>
        <dbReference type="EMBL" id="KAI5649517.1"/>
    </source>
</evidence>
<name>A0ACB9ZTH6_CATRO</name>
<gene>
    <name evidence="1" type="ORF">M9H77_35522</name>
</gene>
<proteinExistence type="predicted"/>
<evidence type="ECO:0000313" key="2">
    <source>
        <dbReference type="Proteomes" id="UP001060085"/>
    </source>
</evidence>